<feature type="region of interest" description="Disordered" evidence="2">
    <location>
        <begin position="817"/>
        <end position="896"/>
    </location>
</feature>
<evidence type="ECO:0000313" key="6">
    <source>
        <dbReference type="Proteomes" id="UP001497516"/>
    </source>
</evidence>
<dbReference type="PROSITE" id="PS50158">
    <property type="entry name" value="ZF_CCHC"/>
    <property type="match status" value="1"/>
</dbReference>
<proteinExistence type="predicted"/>
<feature type="region of interest" description="Disordered" evidence="2">
    <location>
        <begin position="69"/>
        <end position="114"/>
    </location>
</feature>
<keyword evidence="6" id="KW-1185">Reference proteome</keyword>
<dbReference type="Proteomes" id="UP001497516">
    <property type="component" value="Chromosome 2"/>
</dbReference>
<name>A0AAV2DHY2_9ROSI</name>
<feature type="compositionally biased region" description="Polar residues" evidence="2">
    <location>
        <begin position="774"/>
        <end position="783"/>
    </location>
</feature>
<feature type="compositionally biased region" description="Basic and acidic residues" evidence="2">
    <location>
        <begin position="69"/>
        <end position="92"/>
    </location>
</feature>
<evidence type="ECO:0000256" key="3">
    <source>
        <dbReference type="SAM" id="SignalP"/>
    </source>
</evidence>
<reference evidence="5 6" key="1">
    <citation type="submission" date="2024-04" db="EMBL/GenBank/DDBJ databases">
        <authorList>
            <person name="Fracassetti M."/>
        </authorList>
    </citation>
    <scope>NUCLEOTIDE SEQUENCE [LARGE SCALE GENOMIC DNA]</scope>
</reference>
<dbReference type="InterPro" id="IPR001878">
    <property type="entry name" value="Znf_CCHC"/>
</dbReference>
<keyword evidence="1" id="KW-0863">Zinc-finger</keyword>
<dbReference type="PANTHER" id="PTHR31286:SF178">
    <property type="entry name" value="DUF4283 DOMAIN-CONTAINING PROTEIN"/>
    <property type="match status" value="1"/>
</dbReference>
<accession>A0AAV2DHY2</accession>
<dbReference type="PANTHER" id="PTHR31286">
    <property type="entry name" value="GLYCINE-RICH CELL WALL STRUCTURAL PROTEIN 1.8-LIKE"/>
    <property type="match status" value="1"/>
</dbReference>
<dbReference type="GO" id="GO:0008270">
    <property type="term" value="F:zinc ion binding"/>
    <property type="evidence" value="ECO:0007669"/>
    <property type="project" value="UniProtKB-KW"/>
</dbReference>
<feature type="domain" description="CCHC-type" evidence="4">
    <location>
        <begin position="579"/>
        <end position="592"/>
    </location>
</feature>
<keyword evidence="1" id="KW-0479">Metal-binding</keyword>
<dbReference type="EMBL" id="OZ034815">
    <property type="protein sequence ID" value="CAL1372462.1"/>
    <property type="molecule type" value="Genomic_DNA"/>
</dbReference>
<dbReference type="InterPro" id="IPR025558">
    <property type="entry name" value="DUF4283"/>
</dbReference>
<dbReference type="InterPro" id="IPR025836">
    <property type="entry name" value="Zn_knuckle_CX2CX4HX4C"/>
</dbReference>
<dbReference type="GO" id="GO:0003676">
    <property type="term" value="F:nucleic acid binding"/>
    <property type="evidence" value="ECO:0007669"/>
    <property type="project" value="InterPro"/>
</dbReference>
<organism evidence="5 6">
    <name type="scientific">Linum trigynum</name>
    <dbReference type="NCBI Taxonomy" id="586398"/>
    <lineage>
        <taxon>Eukaryota</taxon>
        <taxon>Viridiplantae</taxon>
        <taxon>Streptophyta</taxon>
        <taxon>Embryophyta</taxon>
        <taxon>Tracheophyta</taxon>
        <taxon>Spermatophyta</taxon>
        <taxon>Magnoliopsida</taxon>
        <taxon>eudicotyledons</taxon>
        <taxon>Gunneridae</taxon>
        <taxon>Pentapetalae</taxon>
        <taxon>rosids</taxon>
        <taxon>fabids</taxon>
        <taxon>Malpighiales</taxon>
        <taxon>Linaceae</taxon>
        <taxon>Linum</taxon>
    </lineage>
</organism>
<dbReference type="InterPro" id="IPR040256">
    <property type="entry name" value="At4g02000-like"/>
</dbReference>
<feature type="compositionally biased region" description="Polar residues" evidence="2">
    <location>
        <begin position="171"/>
        <end position="182"/>
    </location>
</feature>
<dbReference type="Pfam" id="PF14111">
    <property type="entry name" value="DUF4283"/>
    <property type="match status" value="1"/>
</dbReference>
<feature type="chain" id="PRO_5043449644" description="CCHC-type domain-containing protein" evidence="3">
    <location>
        <begin position="23"/>
        <end position="896"/>
    </location>
</feature>
<feature type="region of interest" description="Disordered" evidence="2">
    <location>
        <begin position="640"/>
        <end position="675"/>
    </location>
</feature>
<keyword evidence="1" id="KW-0862">Zinc</keyword>
<feature type="region of interest" description="Disordered" evidence="2">
    <location>
        <begin position="716"/>
        <end position="793"/>
    </location>
</feature>
<keyword evidence="3" id="KW-0732">Signal</keyword>
<evidence type="ECO:0000256" key="1">
    <source>
        <dbReference type="PROSITE-ProRule" id="PRU00047"/>
    </source>
</evidence>
<dbReference type="AlphaFoldDB" id="A0AAV2DHY2"/>
<evidence type="ECO:0000259" key="4">
    <source>
        <dbReference type="PROSITE" id="PS50158"/>
    </source>
</evidence>
<evidence type="ECO:0000313" key="5">
    <source>
        <dbReference type="EMBL" id="CAL1372462.1"/>
    </source>
</evidence>
<feature type="region of interest" description="Disordered" evidence="2">
    <location>
        <begin position="157"/>
        <end position="182"/>
    </location>
</feature>
<gene>
    <name evidence="5" type="ORF">LTRI10_LOCUS14467</name>
</gene>
<dbReference type="Pfam" id="PF14392">
    <property type="entry name" value="zf-CCHC_4"/>
    <property type="match status" value="1"/>
</dbReference>
<feature type="signal peptide" evidence="3">
    <location>
        <begin position="1"/>
        <end position="22"/>
    </location>
</feature>
<evidence type="ECO:0000256" key="2">
    <source>
        <dbReference type="SAM" id="MobiDB-lite"/>
    </source>
</evidence>
<feature type="compositionally biased region" description="Basic residues" evidence="2">
    <location>
        <begin position="743"/>
        <end position="752"/>
    </location>
</feature>
<feature type="compositionally biased region" description="Basic and acidic residues" evidence="2">
    <location>
        <begin position="722"/>
        <end position="738"/>
    </location>
</feature>
<protein>
    <recommendedName>
        <fullName evidence="4">CCHC-type domain-containing protein</fullName>
    </recommendedName>
</protein>
<sequence>MATTLASLLAVWTNYLLQLSRAAGDTILCYCVGIFTSSLANQEKQGRWGVWVHNSSERTRKEIAVAVLDRRRSEEKSNQPSSRKETARVEPGKRKRSHTQARNHIQDLLQPKRRRQSRRVMWRFYLPSPEEADTDTQEEQSQMNFLQGRIAPTEALVSKSETPTCELRSRNGASSEFRSRNGASSIQVNTKALIINIRRRPSPELCSSPFLRPVFSPKCARLGKVAGSRRSSGIALIPGLFNGQGDFLLRRIYTGFENPTKRLSKLVYQSSLFQFELSHQEKSRTYPAYITQPSNLISLHQKDREEGWVPRSCGYHIKQETYSGKWELSNSELFLCLWVVDIPTRTFSFNLSSYPWVPTSEASAIITSCELKLVSLLQSATMARIASDQVVEFSLTEIQSDRVRRSRMLLGRLFTEDRLTTIELREAINNPWQGQGRIKVREAAQGLYEFVLPTETAKNWVLQRTPWVINDKILHLRTWTPSITARTFDELAVAPFRVQMWDVREECCTQQFGRKVASSTLGRVLEAGIFSCTDTANTFIKVKTLIDFSKPLRFQIWATNEETGSFWIRFKYEHLPSFCYNCGRVGHFRQNCMFDPPARKERFGPHMTTKKMGRKIFEEEDHVQRFSGHPKSVWINSNVQQKTGQEDRGIRRSGTMPRQEPIPNNHRAVDDKPLWMGSSDAPFTTTKQAERQAKLGRSPLKFPIPKAAPKFPLGRQIRRGKGKEERGGSPMEIDKCRDPIPLPRRRGRSGRAKKIDQGTTPAAALEHKGKSATRRTLQPSSDVPSLEETDEASRRHRLILEDESEEEFVVQHVPVNRQKDDRPPLRQSAPCVLPTPQLPRFQAVPTAKLKDKKKGEHIRPGPNRTNGPAQLMQLSPICQLDPKAKGRMGKSNGGLA</sequence>